<evidence type="ECO:0000313" key="2">
    <source>
        <dbReference type="Proteomes" id="UP000290602"/>
    </source>
</evidence>
<keyword evidence="2" id="KW-1185">Reference proteome</keyword>
<dbReference type="AlphaFoldDB" id="A0A4V1LF49"/>
<accession>A0A4V1LF49</accession>
<proteinExistence type="predicted"/>
<sequence>MKNKFIITVLSLMAIFFLSLTIKDYLASQSVIKDALTTIILAILAILSFKDMPTNPNTKFSDERDEHVSYLSDHKTVVFLEWLSLSLFVLLILIYQLINSNLMIGVLAIMCLLYWAVINVLRIIIYLFLIKD</sequence>
<gene>
    <name evidence="1" type="ORF">DXH47_10770</name>
</gene>
<reference evidence="1 2" key="1">
    <citation type="submission" date="2018-08" db="EMBL/GenBank/DDBJ databases">
        <title>Lactobacillus suantsai sp. nov., isolated from traditional fermented suan-tsai in Taiwan.</title>
        <authorList>
            <person name="Huang C.-H."/>
        </authorList>
    </citation>
    <scope>NUCLEOTIDE SEQUENCE [LARGE SCALE GENOMIC DNA]</scope>
    <source>
        <strain evidence="1 2">BCRC 12945</strain>
    </source>
</reference>
<dbReference type="OrthoDB" id="9876505at2"/>
<protein>
    <submittedName>
        <fullName evidence="1">Uncharacterized protein</fullName>
    </submittedName>
</protein>
<dbReference type="Proteomes" id="UP000290602">
    <property type="component" value="Unassembled WGS sequence"/>
</dbReference>
<comment type="caution">
    <text evidence="1">The sequence shown here is derived from an EMBL/GenBank/DDBJ whole genome shotgun (WGS) entry which is preliminary data.</text>
</comment>
<name>A0A4V1LF49_9LACO</name>
<dbReference type="RefSeq" id="WP_129033302.1">
    <property type="nucleotide sequence ID" value="NZ_CP059603.1"/>
</dbReference>
<evidence type="ECO:0000313" key="1">
    <source>
        <dbReference type="EMBL" id="RXI76444.1"/>
    </source>
</evidence>
<dbReference type="EMBL" id="QXIL01000032">
    <property type="protein sequence ID" value="RXI76444.1"/>
    <property type="molecule type" value="Genomic_DNA"/>
</dbReference>
<organism evidence="1 2">
    <name type="scientific">Levilactobacillus suantsaii</name>
    <dbReference type="NCBI Taxonomy" id="2292255"/>
    <lineage>
        <taxon>Bacteria</taxon>
        <taxon>Bacillati</taxon>
        <taxon>Bacillota</taxon>
        <taxon>Bacilli</taxon>
        <taxon>Lactobacillales</taxon>
        <taxon>Lactobacillaceae</taxon>
        <taxon>Levilactobacillus</taxon>
    </lineage>
</organism>